<protein>
    <submittedName>
        <fullName evidence="1">SMI1/KNR4 family protein</fullName>
    </submittedName>
</protein>
<dbReference type="InterPro" id="IPR037883">
    <property type="entry name" value="Knr4/Smi1-like_sf"/>
</dbReference>
<proteinExistence type="predicted"/>
<gene>
    <name evidence="1" type="ORF">ACFQ0E_13030</name>
</gene>
<evidence type="ECO:0000313" key="1">
    <source>
        <dbReference type="EMBL" id="MFD0726518.1"/>
    </source>
</evidence>
<reference evidence="2" key="1">
    <citation type="journal article" date="2019" name="Int. J. Syst. Evol. Microbiol.">
        <title>The Global Catalogue of Microorganisms (GCM) 10K type strain sequencing project: providing services to taxonomists for standard genome sequencing and annotation.</title>
        <authorList>
            <consortium name="The Broad Institute Genomics Platform"/>
            <consortium name="The Broad Institute Genome Sequencing Center for Infectious Disease"/>
            <person name="Wu L."/>
            <person name="Ma J."/>
        </authorList>
    </citation>
    <scope>NUCLEOTIDE SEQUENCE [LARGE SCALE GENOMIC DNA]</scope>
    <source>
        <strain evidence="2">CCUG 55585</strain>
    </source>
</reference>
<dbReference type="Gene3D" id="3.40.1580.10">
    <property type="entry name" value="SMI1/KNR4-like"/>
    <property type="match status" value="1"/>
</dbReference>
<comment type="caution">
    <text evidence="1">The sequence shown here is derived from an EMBL/GenBank/DDBJ whole genome shotgun (WGS) entry which is preliminary data.</text>
</comment>
<evidence type="ECO:0000313" key="2">
    <source>
        <dbReference type="Proteomes" id="UP001597110"/>
    </source>
</evidence>
<sequence>MLIRFARGNANRTTTDMTIPIADLARAYDALHPETTDPWPFPPTASSIRRINEALSIQLPASLIQFASVSSACHHWLASLGEDDDAHHHILRMTSRTRRFRRRMLGGGGWEYVKPVAFVPINRGHDHDYDCLDADAFDPSTGEYAIQYWAPPRMFGTQRFDTFANYITSHIRAWAKHSRRPGSATALSIVGLG</sequence>
<organism evidence="1 2">
    <name type="scientific">Lysobacter brunescens</name>
    <dbReference type="NCBI Taxonomy" id="262323"/>
    <lineage>
        <taxon>Bacteria</taxon>
        <taxon>Pseudomonadati</taxon>
        <taxon>Pseudomonadota</taxon>
        <taxon>Gammaproteobacteria</taxon>
        <taxon>Lysobacterales</taxon>
        <taxon>Lysobacteraceae</taxon>
        <taxon>Lysobacter</taxon>
    </lineage>
</organism>
<dbReference type="SUPFAM" id="SSF160631">
    <property type="entry name" value="SMI1/KNR4-like"/>
    <property type="match status" value="1"/>
</dbReference>
<dbReference type="Proteomes" id="UP001597110">
    <property type="component" value="Unassembled WGS sequence"/>
</dbReference>
<dbReference type="EMBL" id="JBHTIF010000002">
    <property type="protein sequence ID" value="MFD0726518.1"/>
    <property type="molecule type" value="Genomic_DNA"/>
</dbReference>
<name>A0ABW2YHZ0_9GAMM</name>
<keyword evidence="2" id="KW-1185">Reference proteome</keyword>
<accession>A0ABW2YHZ0</accession>
<dbReference type="RefSeq" id="WP_386824457.1">
    <property type="nucleotide sequence ID" value="NZ_JBHTIF010000002.1"/>
</dbReference>